<dbReference type="InterPro" id="IPR001926">
    <property type="entry name" value="TrpB-like_PALP"/>
</dbReference>
<evidence type="ECO:0000256" key="3">
    <source>
        <dbReference type="ARBA" id="ARBA00022898"/>
    </source>
</evidence>
<evidence type="ECO:0000256" key="5">
    <source>
        <dbReference type="NCBIfam" id="TIGR00260"/>
    </source>
</evidence>
<dbReference type="InterPro" id="IPR004450">
    <property type="entry name" value="Thr_synthase-like"/>
</dbReference>
<evidence type="ECO:0000313" key="9">
    <source>
        <dbReference type="Proteomes" id="UP000007845"/>
    </source>
</evidence>
<evidence type="ECO:0000313" key="8">
    <source>
        <dbReference type="EMBL" id="EGB14559.1"/>
    </source>
</evidence>
<dbReference type="OrthoDB" id="9763107at2"/>
<dbReference type="NCBIfam" id="TIGR00260">
    <property type="entry name" value="thrC"/>
    <property type="match status" value="1"/>
</dbReference>
<dbReference type="GO" id="GO:0006567">
    <property type="term" value="P:L-threonine catabolic process"/>
    <property type="evidence" value="ECO:0007669"/>
    <property type="project" value="TreeGrafter"/>
</dbReference>
<feature type="modified residue" description="N6-(pyridoxal phosphate)lysine" evidence="6">
    <location>
        <position position="120"/>
    </location>
</feature>
<reference evidence="8 9" key="1">
    <citation type="journal article" date="2011" name="J. Bacteriol.">
        <title>Genome sequence of the mercury-methylating strain Desulfovibrio desulfuricans ND132.</title>
        <authorList>
            <person name="Brown S.D."/>
            <person name="Gilmour C.C."/>
            <person name="Kucken A.M."/>
            <person name="Wall J.D."/>
            <person name="Elias D.A."/>
            <person name="Brandt C.C."/>
            <person name="Podar M."/>
            <person name="Chertkov O."/>
            <person name="Held B."/>
            <person name="Bruce D.C."/>
            <person name="Detter J.C."/>
            <person name="Tapia R."/>
            <person name="Han C.S."/>
            <person name="Goodwin L.A."/>
            <person name="Cheng J.F."/>
            <person name="Pitluck S."/>
            <person name="Woyke T."/>
            <person name="Mikhailova N."/>
            <person name="Ivanova N.N."/>
            <person name="Han J."/>
            <person name="Lucas S."/>
            <person name="Lapidus A.L."/>
            <person name="Land M.L."/>
            <person name="Hauser L.J."/>
            <person name="Palumbo A.V."/>
        </authorList>
    </citation>
    <scope>NUCLEOTIDE SEQUENCE [LARGE SCALE GENOMIC DNA]</scope>
    <source>
        <strain evidence="8 9">ND132</strain>
    </source>
</reference>
<dbReference type="GO" id="GO:0006565">
    <property type="term" value="P:L-serine catabolic process"/>
    <property type="evidence" value="ECO:0007669"/>
    <property type="project" value="TreeGrafter"/>
</dbReference>
<dbReference type="KEGG" id="ddn:DND132_1350"/>
<dbReference type="PANTHER" id="PTHR48078:SF6">
    <property type="entry name" value="L-THREONINE DEHYDRATASE CATABOLIC TDCB"/>
    <property type="match status" value="1"/>
</dbReference>
<proteinExistence type="inferred from homology"/>
<feature type="domain" description="Tryptophan synthase beta chain-like PALP" evidence="7">
    <location>
        <begin position="85"/>
        <end position="387"/>
    </location>
</feature>
<comment type="similarity">
    <text evidence="2">Belongs to the threonine synthase family.</text>
</comment>
<dbReference type="SUPFAM" id="SSF53686">
    <property type="entry name" value="Tryptophan synthase beta subunit-like PLP-dependent enzymes"/>
    <property type="match status" value="1"/>
</dbReference>
<organism evidence="8 9">
    <name type="scientific">Pseudodesulfovibrio mercurii</name>
    <dbReference type="NCBI Taxonomy" id="641491"/>
    <lineage>
        <taxon>Bacteria</taxon>
        <taxon>Pseudomonadati</taxon>
        <taxon>Thermodesulfobacteriota</taxon>
        <taxon>Desulfovibrionia</taxon>
        <taxon>Desulfovibrionales</taxon>
        <taxon>Desulfovibrionaceae</taxon>
    </lineage>
</organism>
<dbReference type="GO" id="GO:0003941">
    <property type="term" value="F:L-serine ammonia-lyase activity"/>
    <property type="evidence" value="ECO:0007669"/>
    <property type="project" value="TreeGrafter"/>
</dbReference>
<dbReference type="PANTHER" id="PTHR48078">
    <property type="entry name" value="THREONINE DEHYDRATASE, MITOCHONDRIAL-RELATED"/>
    <property type="match status" value="1"/>
</dbReference>
<keyword evidence="3 6" id="KW-0663">Pyridoxal phosphate</keyword>
<name>F0JDM7_9BACT</name>
<dbReference type="Proteomes" id="UP000007845">
    <property type="component" value="Chromosome"/>
</dbReference>
<dbReference type="GO" id="GO:0004794">
    <property type="term" value="F:threonine deaminase activity"/>
    <property type="evidence" value="ECO:0007669"/>
    <property type="project" value="TreeGrafter"/>
</dbReference>
<dbReference type="InterPro" id="IPR036052">
    <property type="entry name" value="TrpB-like_PALP_sf"/>
</dbReference>
<dbReference type="GO" id="GO:0009097">
    <property type="term" value="P:isoleucine biosynthetic process"/>
    <property type="evidence" value="ECO:0007669"/>
    <property type="project" value="TreeGrafter"/>
</dbReference>
<keyword evidence="4" id="KW-0456">Lyase</keyword>
<dbReference type="AlphaFoldDB" id="F0JDM7"/>
<dbReference type="GO" id="GO:0004795">
    <property type="term" value="F:threonine synthase activity"/>
    <property type="evidence" value="ECO:0007669"/>
    <property type="project" value="UniProtKB-UniRule"/>
</dbReference>
<evidence type="ECO:0000256" key="4">
    <source>
        <dbReference type="ARBA" id="ARBA00023239"/>
    </source>
</evidence>
<protein>
    <recommendedName>
        <fullName evidence="5">Threonine synthase</fullName>
        <ecNumber evidence="5">4.2.3.1</ecNumber>
    </recommendedName>
</protein>
<dbReference type="CDD" id="cd01563">
    <property type="entry name" value="Thr-synth_1"/>
    <property type="match status" value="1"/>
</dbReference>
<evidence type="ECO:0000256" key="2">
    <source>
        <dbReference type="ARBA" id="ARBA00005517"/>
    </source>
</evidence>
<dbReference type="HOGENOM" id="CLU_028142_4_1_7"/>
<gene>
    <name evidence="8" type="ORF">DND132_1350</name>
</gene>
<dbReference type="Pfam" id="PF00291">
    <property type="entry name" value="PALP"/>
    <property type="match status" value="1"/>
</dbReference>
<dbReference type="STRING" id="641491.DND132_1350"/>
<dbReference type="eggNOG" id="COG0498">
    <property type="taxonomic scope" value="Bacteria"/>
</dbReference>
<dbReference type="Gene3D" id="3.40.50.1100">
    <property type="match status" value="2"/>
</dbReference>
<evidence type="ECO:0000256" key="6">
    <source>
        <dbReference type="PIRSR" id="PIRSR604450-51"/>
    </source>
</evidence>
<dbReference type="EC" id="4.2.3.1" evidence="5"/>
<dbReference type="InterPro" id="IPR050147">
    <property type="entry name" value="Ser/Thr_Dehydratase"/>
</dbReference>
<dbReference type="GO" id="GO:0009088">
    <property type="term" value="P:threonine biosynthetic process"/>
    <property type="evidence" value="ECO:0007669"/>
    <property type="project" value="UniProtKB-UniRule"/>
</dbReference>
<evidence type="ECO:0000256" key="1">
    <source>
        <dbReference type="ARBA" id="ARBA00001933"/>
    </source>
</evidence>
<sequence>MNKTPRPDHVTGMRCTICGKTYLPGEVDYVCPDHGNEGILDIQYDYDAIGRQISPQTLARDKTCSQWRYRPLLPVLPETPAPAAAVGWTPLYESPRLASALRLDTLFVKDDSRQPTGSLKDRASALAVMKAREAGADMITTASTGNAAAALAGMCAASDMPCTIFVPRSAPRAKVAQLLAYGARVFLVDGSYDDAFELCLKAAAEYGWYNRNTGFNPYMAEGKKTAAFEICEQLDWRCPDAVFVGVGDGCIISGLHKGFLDMYRLGWIDRLPRLMGVQAEGSDFLYRCWKAGADPVTFPAIRAHTVADSISAGLPRDRKKAMESVTDTGGAFLRVSDEAILQAIPELARATGVFAEPAGASPLAGLHAAVDQGLVRSDAVCVLLVTGSGLKDVDATIRACAAEPRVIAPTLDALDKAMNTATRNQES</sequence>
<dbReference type="EMBL" id="CP003220">
    <property type="protein sequence ID" value="EGB14559.1"/>
    <property type="molecule type" value="Genomic_DNA"/>
</dbReference>
<evidence type="ECO:0000259" key="7">
    <source>
        <dbReference type="Pfam" id="PF00291"/>
    </source>
</evidence>
<keyword evidence="9" id="KW-1185">Reference proteome</keyword>
<dbReference type="SMR" id="F0JDM7"/>
<dbReference type="RefSeq" id="WP_014321987.1">
    <property type="nucleotide sequence ID" value="NC_016803.1"/>
</dbReference>
<accession>F0JDM7</accession>
<comment type="cofactor">
    <cofactor evidence="1 6">
        <name>pyridoxal 5'-phosphate</name>
        <dbReference type="ChEBI" id="CHEBI:597326"/>
    </cofactor>
</comment>